<evidence type="ECO:0000256" key="2">
    <source>
        <dbReference type="ARBA" id="ARBA00005049"/>
    </source>
</evidence>
<evidence type="ECO:0000313" key="12">
    <source>
        <dbReference type="Proteomes" id="UP000591941"/>
    </source>
</evidence>
<evidence type="ECO:0000256" key="4">
    <source>
        <dbReference type="ARBA" id="ARBA00011991"/>
    </source>
</evidence>
<evidence type="ECO:0000313" key="11">
    <source>
        <dbReference type="EMBL" id="MBB6477700.1"/>
    </source>
</evidence>
<gene>
    <name evidence="11" type="ORF">HNR45_000733</name>
</gene>
<evidence type="ECO:0000256" key="6">
    <source>
        <dbReference type="ARBA" id="ARBA00022573"/>
    </source>
</evidence>
<evidence type="ECO:0000256" key="8">
    <source>
        <dbReference type="ARBA" id="ARBA00022679"/>
    </source>
</evidence>
<proteinExistence type="inferred from homology"/>
<dbReference type="CDD" id="cd02439">
    <property type="entry name" value="DMB-PRT_CobT"/>
    <property type="match status" value="1"/>
</dbReference>
<keyword evidence="12" id="KW-1185">Reference proteome</keyword>
<dbReference type="NCBIfam" id="TIGR03160">
    <property type="entry name" value="cobT_DBIPRT"/>
    <property type="match status" value="1"/>
</dbReference>
<dbReference type="PANTHER" id="PTHR43463">
    <property type="entry name" value="NICOTINATE-NUCLEOTIDE--DIMETHYLBENZIMIDAZOLE PHOSPHORIBOSYLTRANSFERASE"/>
    <property type="match status" value="1"/>
</dbReference>
<dbReference type="InterPro" id="IPR036087">
    <property type="entry name" value="Nict_dMeBzImd_PRibTrfase_sf"/>
</dbReference>
<comment type="caution">
    <text evidence="11">The sequence shown here is derived from an EMBL/GenBank/DDBJ whole genome shotgun (WGS) entry which is preliminary data.</text>
</comment>
<keyword evidence="7 11" id="KW-0328">Glycosyltransferase</keyword>
<comment type="similarity">
    <text evidence="3">Belongs to the CobT family.</text>
</comment>
<dbReference type="AlphaFoldDB" id="A0A841R3Q5"/>
<dbReference type="PANTHER" id="PTHR43463:SF1">
    <property type="entry name" value="NICOTINATE-NUCLEOTIDE--DIMETHYLBENZIMIDAZOLE PHOSPHORIBOSYLTRANSFERASE"/>
    <property type="match status" value="1"/>
</dbReference>
<dbReference type="GO" id="GO:0008939">
    <property type="term" value="F:nicotinate-nucleotide-dimethylbenzimidazole phosphoribosyltransferase activity"/>
    <property type="evidence" value="ECO:0007669"/>
    <property type="project" value="UniProtKB-UniRule"/>
</dbReference>
<dbReference type="NCBIfam" id="NF000996">
    <property type="entry name" value="PRK00105.1"/>
    <property type="match status" value="1"/>
</dbReference>
<dbReference type="Gene3D" id="1.10.1610.10">
    <property type="match status" value="1"/>
</dbReference>
<dbReference type="OrthoDB" id="9781491at2"/>
<evidence type="ECO:0000256" key="7">
    <source>
        <dbReference type="ARBA" id="ARBA00022676"/>
    </source>
</evidence>
<dbReference type="InterPro" id="IPR017846">
    <property type="entry name" value="Nict_dMeBzImd_PRibTrfase_bact"/>
</dbReference>
<comment type="function">
    <text evidence="1">Catalyzes the synthesis of alpha-ribazole-5'-phosphate from nicotinate mononucleotide (NAMN) and 5,6-dimethylbenzimidazole (DMB).</text>
</comment>
<evidence type="ECO:0000256" key="9">
    <source>
        <dbReference type="ARBA" id="ARBA00047340"/>
    </source>
</evidence>
<dbReference type="UniPathway" id="UPA00061">
    <property type="reaction ID" value="UER00516"/>
</dbReference>
<dbReference type="EMBL" id="JACHHI010000003">
    <property type="protein sequence ID" value="MBB6477700.1"/>
    <property type="molecule type" value="Genomic_DNA"/>
</dbReference>
<reference evidence="11 12" key="1">
    <citation type="submission" date="2020-08" db="EMBL/GenBank/DDBJ databases">
        <title>Genomic Encyclopedia of Type Strains, Phase IV (KMG-IV): sequencing the most valuable type-strain genomes for metagenomic binning, comparative biology and taxonomic classification.</title>
        <authorList>
            <person name="Goeker M."/>
        </authorList>
    </citation>
    <scope>NUCLEOTIDE SEQUENCE [LARGE SCALE GENOMIC DNA]</scope>
    <source>
        <strain evidence="11 12">DSM 21255</strain>
    </source>
</reference>
<evidence type="ECO:0000256" key="1">
    <source>
        <dbReference type="ARBA" id="ARBA00002197"/>
    </source>
</evidence>
<dbReference type="GO" id="GO:0009236">
    <property type="term" value="P:cobalamin biosynthetic process"/>
    <property type="evidence" value="ECO:0007669"/>
    <property type="project" value="UniProtKB-UniRule"/>
</dbReference>
<keyword evidence="8 11" id="KW-0808">Transferase</keyword>
<evidence type="ECO:0000256" key="5">
    <source>
        <dbReference type="ARBA" id="ARBA00015486"/>
    </source>
</evidence>
<dbReference type="Gene3D" id="3.40.50.10210">
    <property type="match status" value="1"/>
</dbReference>
<accession>A0A841R3Q5</accession>
<name>A0A841R3Q5_9FIRM</name>
<dbReference type="GeneID" id="93486011"/>
<evidence type="ECO:0000256" key="3">
    <source>
        <dbReference type="ARBA" id="ARBA00007110"/>
    </source>
</evidence>
<dbReference type="InterPro" id="IPR003200">
    <property type="entry name" value="Nict_dMeBzImd_PRibTrfase"/>
</dbReference>
<dbReference type="RefSeq" id="WP_034436993.1">
    <property type="nucleotide sequence ID" value="NZ_CABWNB010000002.1"/>
</dbReference>
<sequence length="358" mass="37397">MSLWEKTVAQIEVPSPSIAEAAASRADDLVLGNGNLGKLRDIVVQYAAVVGEVMPTPPKKMMILAAADHGVARHQLSAYPVETTVEMTKNYLISKGAGANALAHYAGADMTVIDAGINADMSGVPGLLDRKIAYGTQDFSEGPAMTRAQAIQAIEAGIEVAGDVIARGYRLLSVGEMGISNTTSAAAIIGAFGGWDALQVTGRGTNISDERLARKQKIVAKALTVNRPDKTDGIDVLAKVGGFEFGVISGVILAAAAHHALVIIDGFNTTACAHIAKAIAPASRHYVMASHLSAEKAHCMALEALQTEAYVDLGLRLGEASGASVQMRMLEHALAIYNDCLTKQEMMQGGNADVGSME</sequence>
<dbReference type="Proteomes" id="UP000591941">
    <property type="component" value="Unassembled WGS sequence"/>
</dbReference>
<dbReference type="FunFam" id="3.40.50.10210:FF:000001">
    <property type="entry name" value="Nicotinate-nucleotide--dimethylbenzimidazole phosphoribosyltransferase"/>
    <property type="match status" value="1"/>
</dbReference>
<evidence type="ECO:0000256" key="10">
    <source>
        <dbReference type="NCBIfam" id="TIGR03160"/>
    </source>
</evidence>
<dbReference type="EC" id="2.4.2.21" evidence="4 10"/>
<organism evidence="11 12">
    <name type="scientific">Negativicoccus succinicivorans</name>
    <dbReference type="NCBI Taxonomy" id="620903"/>
    <lineage>
        <taxon>Bacteria</taxon>
        <taxon>Bacillati</taxon>
        <taxon>Bacillota</taxon>
        <taxon>Negativicutes</taxon>
        <taxon>Veillonellales</taxon>
        <taxon>Veillonellaceae</taxon>
        <taxon>Negativicoccus</taxon>
    </lineage>
</organism>
<dbReference type="InterPro" id="IPR023195">
    <property type="entry name" value="Nict_dMeBzImd_PRibTrfase_N"/>
</dbReference>
<keyword evidence="6" id="KW-0169">Cobalamin biosynthesis</keyword>
<comment type="pathway">
    <text evidence="2">Nucleoside biosynthesis; alpha-ribazole biosynthesis; alpha-ribazole from 5,6-dimethylbenzimidazole: step 1/2.</text>
</comment>
<dbReference type="Pfam" id="PF02277">
    <property type="entry name" value="DBI_PRT"/>
    <property type="match status" value="1"/>
</dbReference>
<comment type="catalytic activity">
    <reaction evidence="9">
        <text>5,6-dimethylbenzimidazole + nicotinate beta-D-ribonucleotide = alpha-ribazole 5'-phosphate + nicotinate + H(+)</text>
        <dbReference type="Rhea" id="RHEA:11196"/>
        <dbReference type="ChEBI" id="CHEBI:15378"/>
        <dbReference type="ChEBI" id="CHEBI:15890"/>
        <dbReference type="ChEBI" id="CHEBI:32544"/>
        <dbReference type="ChEBI" id="CHEBI:57502"/>
        <dbReference type="ChEBI" id="CHEBI:57918"/>
        <dbReference type="EC" id="2.4.2.21"/>
    </reaction>
</comment>
<protein>
    <recommendedName>
        <fullName evidence="5 10">Nicotinate-nucleotide--dimethylbenzimidazole phosphoribosyltransferase</fullName>
        <ecNumber evidence="4 10">2.4.2.21</ecNumber>
    </recommendedName>
</protein>
<dbReference type="SUPFAM" id="SSF52733">
    <property type="entry name" value="Nicotinate mononucleotide:5,6-dimethylbenzimidazole phosphoribosyltransferase (CobT)"/>
    <property type="match status" value="1"/>
</dbReference>